<dbReference type="FunFam" id="1.10.238.10:FF:000001">
    <property type="entry name" value="Calmodulin 1"/>
    <property type="match status" value="1"/>
</dbReference>
<dbReference type="InterPro" id="IPR011992">
    <property type="entry name" value="EF-hand-dom_pair"/>
</dbReference>
<evidence type="ECO:0000313" key="6">
    <source>
        <dbReference type="Proteomes" id="UP000591131"/>
    </source>
</evidence>
<dbReference type="InterPro" id="IPR018247">
    <property type="entry name" value="EF_Hand_1_Ca_BS"/>
</dbReference>
<keyword evidence="2" id="KW-0677">Repeat</keyword>
<gene>
    <name evidence="5" type="primary">PPP3R2</name>
    <name evidence="5" type="ORF">FOL47_008876</name>
</gene>
<name>A0A7J6MTB4_PERCH</name>
<dbReference type="SUPFAM" id="SSF47473">
    <property type="entry name" value="EF-hand"/>
    <property type="match status" value="1"/>
</dbReference>
<proteinExistence type="predicted"/>
<dbReference type="Gene3D" id="1.10.238.10">
    <property type="entry name" value="EF-hand"/>
    <property type="match status" value="1"/>
</dbReference>
<dbReference type="PANTHER" id="PTHR45942">
    <property type="entry name" value="PROTEIN PHOSPATASE 3 REGULATORY SUBUNIT B ALPHA ISOFORM TYPE 1"/>
    <property type="match status" value="1"/>
</dbReference>
<feature type="domain" description="EF-hand" evidence="4">
    <location>
        <begin position="67"/>
        <end position="97"/>
    </location>
</feature>
<feature type="non-terminal residue" evidence="5">
    <location>
        <position position="182"/>
    </location>
</feature>
<dbReference type="GO" id="GO:0005509">
    <property type="term" value="F:calcium ion binding"/>
    <property type="evidence" value="ECO:0007669"/>
    <property type="project" value="InterPro"/>
</dbReference>
<evidence type="ECO:0000256" key="2">
    <source>
        <dbReference type="ARBA" id="ARBA00022737"/>
    </source>
</evidence>
<protein>
    <submittedName>
        <fullName evidence="5">Calcineurin</fullName>
    </submittedName>
</protein>
<dbReference type="PROSITE" id="PS50222">
    <property type="entry name" value="EF_HAND_2"/>
    <property type="match status" value="4"/>
</dbReference>
<organism evidence="5 6">
    <name type="scientific">Perkinsus chesapeaki</name>
    <name type="common">Clam parasite</name>
    <name type="synonym">Perkinsus andrewsi</name>
    <dbReference type="NCBI Taxonomy" id="330153"/>
    <lineage>
        <taxon>Eukaryota</taxon>
        <taxon>Sar</taxon>
        <taxon>Alveolata</taxon>
        <taxon>Perkinsozoa</taxon>
        <taxon>Perkinsea</taxon>
        <taxon>Perkinsida</taxon>
        <taxon>Perkinsidae</taxon>
        <taxon>Perkinsus</taxon>
    </lineage>
</organism>
<feature type="domain" description="EF-hand" evidence="4">
    <location>
        <begin position="140"/>
        <end position="175"/>
    </location>
</feature>
<reference evidence="5 6" key="1">
    <citation type="submission" date="2020-04" db="EMBL/GenBank/DDBJ databases">
        <title>Perkinsus chesapeaki whole genome sequence.</title>
        <authorList>
            <person name="Bogema D.R."/>
        </authorList>
    </citation>
    <scope>NUCLEOTIDE SEQUENCE [LARGE SCALE GENOMIC DNA]</scope>
    <source>
        <strain evidence="5">ATCC PRA-425</strain>
    </source>
</reference>
<keyword evidence="6" id="KW-1185">Reference proteome</keyword>
<accession>A0A7J6MTB4</accession>
<evidence type="ECO:0000256" key="1">
    <source>
        <dbReference type="ARBA" id="ARBA00022723"/>
    </source>
</evidence>
<sequence length="182" mass="20503">YCFYCPSLAMGGTQSISREEMHSIASFTERDIRRLYSRFQALDKDGNGQLDPSELLGVREISENPLVQRVVSIFDVDGNGTVSFIEFLVGLARVAVGSDEEEKLKFAFEVYDVNKDGYISNGDLFQVMKMMVGDNLTDEQLQQLVDRTMRDTDKDMDGLLCFEEFKAAVENIKVAEQLAVDV</sequence>
<evidence type="ECO:0000256" key="3">
    <source>
        <dbReference type="ARBA" id="ARBA00022837"/>
    </source>
</evidence>
<dbReference type="PROSITE" id="PS00018">
    <property type="entry name" value="EF_HAND_1"/>
    <property type="match status" value="4"/>
</dbReference>
<dbReference type="Proteomes" id="UP000591131">
    <property type="component" value="Unassembled WGS sequence"/>
</dbReference>
<dbReference type="OrthoDB" id="191686at2759"/>
<keyword evidence="3" id="KW-0106">Calcium</keyword>
<keyword evidence="1" id="KW-0479">Metal-binding</keyword>
<dbReference type="SMART" id="SM00054">
    <property type="entry name" value="EFh"/>
    <property type="match status" value="4"/>
</dbReference>
<evidence type="ECO:0000259" key="4">
    <source>
        <dbReference type="PROSITE" id="PS50222"/>
    </source>
</evidence>
<dbReference type="InterPro" id="IPR002048">
    <property type="entry name" value="EF_hand_dom"/>
</dbReference>
<evidence type="ECO:0000313" key="5">
    <source>
        <dbReference type="EMBL" id="KAF4674676.1"/>
    </source>
</evidence>
<dbReference type="Pfam" id="PF13499">
    <property type="entry name" value="EF-hand_7"/>
    <property type="match status" value="2"/>
</dbReference>
<feature type="domain" description="EF-hand" evidence="4">
    <location>
        <begin position="30"/>
        <end position="65"/>
    </location>
</feature>
<dbReference type="AlphaFoldDB" id="A0A7J6MTB4"/>
<dbReference type="CDD" id="cd00051">
    <property type="entry name" value="EFh"/>
    <property type="match status" value="1"/>
</dbReference>
<feature type="domain" description="EF-hand" evidence="4">
    <location>
        <begin position="99"/>
        <end position="134"/>
    </location>
</feature>
<comment type="caution">
    <text evidence="5">The sequence shown here is derived from an EMBL/GenBank/DDBJ whole genome shotgun (WGS) entry which is preliminary data.</text>
</comment>
<dbReference type="EMBL" id="JAAPAO010000059">
    <property type="protein sequence ID" value="KAF4674676.1"/>
    <property type="molecule type" value="Genomic_DNA"/>
</dbReference>